<sequence length="689" mass="71915">MLVLLFLGVLALSQAIQADDSSTPYVNSYYVACGPTHTDCVENKCVMFDRGITLCTECKSGKVPINGACVGAGDSSVDTSVCVTAQTNDNGATKRCTSCTGRKGSRSDDPNAETTYFLFYGGCYSKDEWPGSHICKTVSSGMCSVCETYSESVFTNSDSTAKEKCILCGDTVGFNGKVGMDGCSTCVSLAKDPAPSNAASTASIQCTSCSADDKAPIDGVCTAFGSNKCENGYCTHCSTDYIYHKGGCYSKTGTGNTICDSASQFEISGYSACKKCANSSEIPHNGNCKPSGRWNSCEKDASEGRCTACNQNSPIRSVFLYEGGCYNTNDVLGSTICVEAFNGKCTTCREENGYFKRDGTCNLCNASIADCASCVTKYNEPNTLICIGCKNNKYAAVGGASCVDSCPANNPGRCDENGICRCKCGSGTYLDTGTSNCEACDPVCADCTGPGASSCISCASGKYMKYSASGKICVDPSECGDGYYADTDSRSCFQCGIEECQTCTFSNSRVMCTKCSQGLISLDSSSCVSQCNGPNQQPDGSGRCVCAEGFEPSSDGACIVKNTCPSDATGCSNCSASGECLSCADSSHNVQPSKRSCASGCPSGSESVGSLCICMEGYILQDDTCVSQTRKASSSSTTVTVAVVVSLLIIAAVALACWLVLRRRRGSKIVSRKRTAAENIKLMGSVDEF</sequence>
<dbReference type="PANTHER" id="PTHR23275">
    <property type="entry name" value="CABRIOLET.-RELATED"/>
    <property type="match status" value="1"/>
</dbReference>
<keyword evidence="2" id="KW-1185">Reference proteome</keyword>
<dbReference type="Proteomes" id="UP000001548">
    <property type="component" value="Unassembled WGS sequence"/>
</dbReference>
<protein>
    <submittedName>
        <fullName evidence="1">High cysteine membrane protein Group 1</fullName>
    </submittedName>
</protein>
<dbReference type="CDD" id="cd00064">
    <property type="entry name" value="FU"/>
    <property type="match status" value="1"/>
</dbReference>
<dbReference type="RefSeq" id="XP_001709367.1">
    <property type="nucleotide sequence ID" value="XM_001709315.1"/>
</dbReference>
<dbReference type="STRING" id="184922.A8B629"/>
<dbReference type="InterPro" id="IPR052798">
    <property type="entry name" value="Giardia_VSA"/>
</dbReference>
<dbReference type="EMBL" id="AACB03000001">
    <property type="protein sequence ID" value="KAE8305050.1"/>
    <property type="molecule type" value="Genomic_DNA"/>
</dbReference>
<dbReference type="KEGG" id="gla:GL50803_0091707"/>
<dbReference type="AlphaFoldDB" id="A8B629"/>
<gene>
    <name evidence="1" type="ORF">GL50803_0091707</name>
</gene>
<comment type="caution">
    <text evidence="1">The sequence shown here is derived from an EMBL/GenBank/DDBJ whole genome shotgun (WGS) entry which is preliminary data.</text>
</comment>
<dbReference type="InterPro" id="IPR009030">
    <property type="entry name" value="Growth_fac_rcpt_cys_sf"/>
</dbReference>
<dbReference type="GeneID" id="5702290"/>
<dbReference type="SMART" id="SM00261">
    <property type="entry name" value="FU"/>
    <property type="match status" value="4"/>
</dbReference>
<reference evidence="1 2" key="1">
    <citation type="journal article" date="2007" name="Science">
        <title>Genomic minimalism in the early diverging intestinal parasite Giardia lamblia.</title>
        <authorList>
            <person name="Morrison H.G."/>
            <person name="McArthur A.G."/>
            <person name="Gillin F.D."/>
            <person name="Aley S.B."/>
            <person name="Adam R.D."/>
            <person name="Olsen G.J."/>
            <person name="Best A.A."/>
            <person name="Cande W.Z."/>
            <person name="Chen F."/>
            <person name="Cipriano M.J."/>
            <person name="Davids B.J."/>
            <person name="Dawson S.C."/>
            <person name="Elmendorf H.G."/>
            <person name="Hehl A.B."/>
            <person name="Holder M.E."/>
            <person name="Huse S.M."/>
            <person name="Kim U.U."/>
            <person name="Lasek-Nesselquist E."/>
            <person name="Manning G."/>
            <person name="Nigam A."/>
            <person name="Nixon J.E."/>
            <person name="Palm D."/>
            <person name="Passamaneck N.E."/>
            <person name="Prabhu A."/>
            <person name="Reich C.I."/>
            <person name="Reiner D.S."/>
            <person name="Samuelson J."/>
            <person name="Svard S.G."/>
            <person name="Sogin M.L."/>
        </authorList>
    </citation>
    <scope>NUCLEOTIDE SEQUENCE [LARGE SCALE GENOMIC DNA]</scope>
    <source>
        <strain evidence="1 2">WB C6</strain>
    </source>
</reference>
<proteinExistence type="predicted"/>
<dbReference type="PANTHER" id="PTHR23275:SF100">
    <property type="entry name" value="EGF-LIKE DOMAIN-CONTAINING PROTEIN"/>
    <property type="match status" value="1"/>
</dbReference>
<evidence type="ECO:0000313" key="2">
    <source>
        <dbReference type="Proteomes" id="UP000001548"/>
    </source>
</evidence>
<dbReference type="InterPro" id="IPR006212">
    <property type="entry name" value="Furin_repeat"/>
</dbReference>
<dbReference type="SUPFAM" id="SSF57184">
    <property type="entry name" value="Growth factor receptor domain"/>
    <property type="match status" value="2"/>
</dbReference>
<evidence type="ECO:0000313" key="1">
    <source>
        <dbReference type="EMBL" id="KAE8305050.1"/>
    </source>
</evidence>
<accession>A8B629</accession>
<dbReference type="OMA" id="TCREENG"/>
<dbReference type="HOGENOM" id="CLU_022643_2_0_1"/>
<organism evidence="1 2">
    <name type="scientific">Giardia intestinalis (strain ATCC 50803 / WB clone C6)</name>
    <name type="common">Giardia lamblia</name>
    <dbReference type="NCBI Taxonomy" id="184922"/>
    <lineage>
        <taxon>Eukaryota</taxon>
        <taxon>Metamonada</taxon>
        <taxon>Diplomonadida</taxon>
        <taxon>Hexamitidae</taxon>
        <taxon>Giardiinae</taxon>
        <taxon>Giardia</taxon>
    </lineage>
</organism>
<name>A8B629_GIAIC</name>
<dbReference type="Gene3D" id="2.10.220.10">
    <property type="entry name" value="Hormone Receptor, Insulin-like Growth Factor Receptor 1, Chain A, domain 2"/>
    <property type="match status" value="1"/>
</dbReference>
<dbReference type="VEuPathDB" id="GiardiaDB:GL50803_91707"/>